<dbReference type="RefSeq" id="WP_150456396.1">
    <property type="nucleotide sequence ID" value="NZ_VYKK01000002.1"/>
</dbReference>
<dbReference type="SUPFAM" id="SSF51445">
    <property type="entry name" value="(Trans)glycosidases"/>
    <property type="match status" value="1"/>
</dbReference>
<dbReference type="EMBL" id="VYKK01000002">
    <property type="protein sequence ID" value="KAA9008512.1"/>
    <property type="molecule type" value="Genomic_DNA"/>
</dbReference>
<dbReference type="GO" id="GO:0004556">
    <property type="term" value="F:alpha-amylase activity"/>
    <property type="evidence" value="ECO:0007669"/>
    <property type="project" value="TreeGrafter"/>
</dbReference>
<organism evidence="1 2">
    <name type="scientific">Paenibacillus spiritus</name>
    <dbReference type="NCBI Taxonomy" id="2496557"/>
    <lineage>
        <taxon>Bacteria</taxon>
        <taxon>Bacillati</taxon>
        <taxon>Bacillota</taxon>
        <taxon>Bacilli</taxon>
        <taxon>Bacillales</taxon>
        <taxon>Paenibacillaceae</taxon>
        <taxon>Paenibacillus</taxon>
    </lineage>
</organism>
<evidence type="ECO:0000313" key="2">
    <source>
        <dbReference type="Proteomes" id="UP000367750"/>
    </source>
</evidence>
<dbReference type="InterPro" id="IPR017853">
    <property type="entry name" value="GH"/>
</dbReference>
<dbReference type="PANTHER" id="PTHR10357:SF179">
    <property type="entry name" value="NEUTRAL AND BASIC AMINO ACID TRANSPORT PROTEIN RBAT"/>
    <property type="match status" value="1"/>
</dbReference>
<dbReference type="PANTHER" id="PTHR10357">
    <property type="entry name" value="ALPHA-AMYLASE FAMILY MEMBER"/>
    <property type="match status" value="1"/>
</dbReference>
<gene>
    <name evidence="1" type="ORF">F4V43_01125</name>
</gene>
<dbReference type="AlphaFoldDB" id="A0A5J5GM02"/>
<keyword evidence="2" id="KW-1185">Reference proteome</keyword>
<sequence length="671" mass="77223">MAGQHARVMRMLEYFASRPAGQEEPLWLPELWNECGYEDVLERKEGEIRVDPADFLQKHLRYLLELSLQHGPARETDLDKSMIYCALPRYSAAWDYDHSGGIQSGTFLRFMILLPLLKRMDVNILYLLPVTRPSDLNRKGDLGSPYAVYSLYELDPKLHDPLLDEMNGLTLDEELATLVEACHLLGMKVVFDFIPRVSARDNSFLAEHPEWFYWIDTRALEGFRPPEIEGLDFFTECTPDKLETVYASPETRRFLTFFRRPPHELNPDLWNELKERSRLTGEPLLRLAEAEMGVTTAPAHSDWINDVQPIWTDVAFFRLFEDPSPLVLPYLSEDQAPYALFDTIKCNLYPGSKPNESLWEMLTEAAAFQMRTYGIDGFRIDIGHTLPVPLLQDIFRTIRGHAPDAILISEDLFNRNHREAARTGYNVMLGSGWNVMSDIRIERLRDYVQELPELQLHVFACSETADTPRITSRGGKPLSRLMTVFNYFLPNGIPYLTTGMEVFEEQPLNCGLADNTDGADIPRAFFNTMKINWLSPATLLPLLEELGQIKRRYVSLLQPANFYMPDAQDQILIYSYYAGDELFCACFNLNPEEESILRTRRIGPGLSRTELLLESDAGELRTDGDGEEIYVMRPYQAALLMIRLVPKIREEGEESIEQFQEYRHEADRCLA</sequence>
<evidence type="ECO:0000313" key="1">
    <source>
        <dbReference type="EMBL" id="KAA9008512.1"/>
    </source>
</evidence>
<dbReference type="GO" id="GO:0009313">
    <property type="term" value="P:oligosaccharide catabolic process"/>
    <property type="evidence" value="ECO:0007669"/>
    <property type="project" value="TreeGrafter"/>
</dbReference>
<dbReference type="Gene3D" id="3.20.20.80">
    <property type="entry name" value="Glycosidases"/>
    <property type="match status" value="1"/>
</dbReference>
<name>A0A5J5GM02_9BACL</name>
<accession>A0A5J5GM02</accession>
<protein>
    <submittedName>
        <fullName evidence="1">Alpha-amylase</fullName>
    </submittedName>
</protein>
<dbReference type="Proteomes" id="UP000367750">
    <property type="component" value="Unassembled WGS sequence"/>
</dbReference>
<comment type="caution">
    <text evidence="1">The sequence shown here is derived from an EMBL/GenBank/DDBJ whole genome shotgun (WGS) entry which is preliminary data.</text>
</comment>
<dbReference type="OrthoDB" id="9805159at2"/>
<proteinExistence type="predicted"/>
<reference evidence="1 2" key="1">
    <citation type="submission" date="2019-09" db="EMBL/GenBank/DDBJ databases">
        <title>Bacillus ochoae sp. nov., Paenibacillus whitsoniae sp. nov., Paenibacillus spiritus sp. nov. Isolated from the Mars Exploration Rover during spacecraft assembly.</title>
        <authorList>
            <person name="Seuylemezian A."/>
            <person name="Vaishampayan P."/>
        </authorList>
    </citation>
    <scope>NUCLEOTIDE SEQUENCE [LARGE SCALE GENOMIC DNA]</scope>
    <source>
        <strain evidence="1 2">MER_111</strain>
    </source>
</reference>